<keyword evidence="1 3" id="KW-0853">WD repeat</keyword>
<dbReference type="PANTHER" id="PTHR46170">
    <property type="entry name" value="GATOR COMPLEX PROTEIN WDR59"/>
    <property type="match status" value="1"/>
</dbReference>
<keyword evidence="7" id="KW-1185">Reference proteome</keyword>
<dbReference type="InterPro" id="IPR049567">
    <property type="entry name" value="WDR59-like"/>
</dbReference>
<feature type="compositionally biased region" description="Acidic residues" evidence="4">
    <location>
        <begin position="747"/>
        <end position="757"/>
    </location>
</feature>
<name>A0ABY0GZQ5_9PEZI</name>
<feature type="repeat" description="WD" evidence="3">
    <location>
        <begin position="213"/>
        <end position="255"/>
    </location>
</feature>
<feature type="compositionally biased region" description="Polar residues" evidence="4">
    <location>
        <begin position="1069"/>
        <end position="1080"/>
    </location>
</feature>
<protein>
    <recommendedName>
        <fullName evidence="5">WDR59/RTC1-like RING zinc finger domain-containing protein</fullName>
    </recommendedName>
</protein>
<gene>
    <name evidence="6" type="ORF">DL762_007230</name>
</gene>
<evidence type="ECO:0000259" key="5">
    <source>
        <dbReference type="Pfam" id="PF17120"/>
    </source>
</evidence>
<dbReference type="InterPro" id="IPR036322">
    <property type="entry name" value="WD40_repeat_dom_sf"/>
</dbReference>
<feature type="region of interest" description="Disordered" evidence="4">
    <location>
        <begin position="1405"/>
        <end position="1498"/>
    </location>
</feature>
<dbReference type="InterPro" id="IPR019775">
    <property type="entry name" value="WD40_repeat_CS"/>
</dbReference>
<dbReference type="EMBL" id="QJNS01000257">
    <property type="protein sequence ID" value="RYO81232.1"/>
    <property type="molecule type" value="Genomic_DNA"/>
</dbReference>
<dbReference type="CDD" id="cd00195">
    <property type="entry name" value="UBCc_UEV"/>
    <property type="match status" value="1"/>
</dbReference>
<dbReference type="SUPFAM" id="SSF50978">
    <property type="entry name" value="WD40 repeat-like"/>
    <property type="match status" value="1"/>
</dbReference>
<evidence type="ECO:0000256" key="3">
    <source>
        <dbReference type="PROSITE-ProRule" id="PRU00221"/>
    </source>
</evidence>
<dbReference type="PANTHER" id="PTHR46170:SF1">
    <property type="entry name" value="GATOR COMPLEX PROTEIN WDR59"/>
    <property type="match status" value="1"/>
</dbReference>
<feature type="compositionally biased region" description="Low complexity" evidence="4">
    <location>
        <begin position="758"/>
        <end position="769"/>
    </location>
</feature>
<evidence type="ECO:0000313" key="6">
    <source>
        <dbReference type="EMBL" id="RYO81232.1"/>
    </source>
</evidence>
<evidence type="ECO:0000313" key="7">
    <source>
        <dbReference type="Proteomes" id="UP000294003"/>
    </source>
</evidence>
<dbReference type="PROSITE" id="PS50294">
    <property type="entry name" value="WD_REPEATS_REGION"/>
    <property type="match status" value="2"/>
</dbReference>
<accession>A0ABY0GZQ5</accession>
<dbReference type="Proteomes" id="UP000294003">
    <property type="component" value="Unassembled WGS sequence"/>
</dbReference>
<sequence>MPSILNHAFDVSKKGKVLKSAYDSETFDVDGTIHVAGLVGSATISPSGRDIALASPEGLSIIDLDSPYSPPRKLSSHGSPWLVVDVQWSPFAARDYWVASTANHRCLVWNLNLREDSATGAIEHSLQGHSRAITDINFSAHHPDFLATCAVDGYVHSWDLRKPRQPVLTFCDWLAGATQVKYNRQDNHILASSHDRWLHIWDERKPSTPLKSISAHTSKIYGLDWNRTSPTGIATCSLDKSIKLWDYEASDKPERIIQTSFPVWRARYTPFGWGLLAMPQNDPGNLYLYDRRLDEDEPRDGPVEPVKMFSGPANCKAKEFLWRSRGGITDEGIDNREFQLVSWGEDNELRLHRVDPEVLESVGHIKGAPALNKFNLTRKGATYKTFRTVDDSPMERRTATMSDPRPGSCGGQYSRNAYIPGMQTMPSNYSRPGTASAWRGLSMRAKSKTGKPSDRSRDQLGWMKGITMSKRRISRGIDSPQRKESKDSSMLGPGFHDNHWGDPETVQEEILRVSQQLPNVHWENVDMDKLTLQASLEGPWGADNNTIYITVHVDIPHNYPKSRPPRFLIEKTALMSEQTHRKLDRDVQQLANQFSKRRQNCLEVIFSYFLGETDLSNSDSFFKNVRDLDDYLDGLADESSSEDDDDIPAGGSASMSQELTASMELDATLAPSNRAAIPPDPCRCGARFSNDGRLVCFFPSKEAKNQLFSHSDAYKERLKYEPTFAGFGRLQPDPTPPRRRYVQDETSATEDQSDSDESSSSSTSSSDSETTYMHKINMWYLPGRRLRKTFSSTLSLHSSGGGTGIGTGTGTGTSRRRPAKPKYILSIHNFSRELPSQRGFAQEYCIFGDGAEVCEHNAKVAEKYSRSDLVDVWRYAALVLRKDIPLELLDHRHHDTSILVIAKDAVARTKEERMATSNAGCNVLTGRMKWGEHPLAKELVRELFDYFENIADIQMLAMLSCIFSESITGDGATAYAESHLSQPETPLAVKAPAFSLDYFPTDASLWHSNSRPHYNSAVSTPKTAHTPLHTSGSYGSDGGAWEGDPGSNSYSCGETPPSRTPRDLLSDGDPTQSLSTSPNNRLLHRASNALSSASGFAASFPRAFASVASTSPPSRKRQSPGENFLANLAPSNITWGGSTILGPTSEPSATARNSLSDDEARRDNPLPLVCYGVSAEVEDQSIFDDDGWLTTPLLEPARDAVFASYRHAYAEMLQMWGQPLARLEILKFNVLKQDPDGTTLDPFGSWSARGDSYHDSYHSPDSVSQASQSYHGGAPNIVLGKKEQLQAVINSGRGIDVKGLCRVHETQLEPMQSTHPSAKVGGAVGTCERCKRTQTQLMCVYCCEPIDALYCPCLTCGCATHESCLAEWYAAGETECPAGDECLCVEHASQGVVETYAAMMGAVRQQSRVRKPSDEKSEATGGGPSFERNDWEKVAGGANIPYPDGQGKPMERSQSHMPLSAAKFSLGSRLKKSAGQWGSTTSLRKKSTSTSSALGRGT</sequence>
<feature type="region of interest" description="Disordered" evidence="4">
    <location>
        <begin position="725"/>
        <end position="769"/>
    </location>
</feature>
<dbReference type="InterPro" id="IPR016135">
    <property type="entry name" value="UBQ-conjugating_enzyme/RWD"/>
</dbReference>
<comment type="caution">
    <text evidence="6">The sequence shown here is derived from an EMBL/GenBank/DDBJ whole genome shotgun (WGS) entry which is preliminary data.</text>
</comment>
<dbReference type="Pfam" id="PF17120">
    <property type="entry name" value="zf-RING_16"/>
    <property type="match status" value="1"/>
</dbReference>
<dbReference type="Gene3D" id="2.130.10.10">
    <property type="entry name" value="YVTN repeat-like/Quinoprotein amine dehydrogenase"/>
    <property type="match status" value="1"/>
</dbReference>
<evidence type="ECO:0000256" key="2">
    <source>
        <dbReference type="ARBA" id="ARBA00022737"/>
    </source>
</evidence>
<feature type="compositionally biased region" description="Polar residues" evidence="4">
    <location>
        <begin position="1014"/>
        <end position="1034"/>
    </location>
</feature>
<dbReference type="InterPro" id="IPR001680">
    <property type="entry name" value="WD40_rpt"/>
</dbReference>
<evidence type="ECO:0000256" key="1">
    <source>
        <dbReference type="ARBA" id="ARBA00022574"/>
    </source>
</evidence>
<feature type="region of interest" description="Disordered" evidence="4">
    <location>
        <begin position="1014"/>
        <end position="1080"/>
    </location>
</feature>
<reference evidence="6 7" key="1">
    <citation type="submission" date="2018-06" db="EMBL/GenBank/DDBJ databases">
        <title>Complete Genomes of Monosporascus.</title>
        <authorList>
            <person name="Robinson A.J."/>
            <person name="Natvig D.O."/>
        </authorList>
    </citation>
    <scope>NUCLEOTIDE SEQUENCE [LARGE SCALE GENOMIC DNA]</scope>
    <source>
        <strain evidence="6 7">CBS 609.92</strain>
    </source>
</reference>
<feature type="region of interest" description="Disordered" evidence="4">
    <location>
        <begin position="1136"/>
        <end position="1160"/>
    </location>
</feature>
<feature type="domain" description="WDR59/RTC1-like RING zinc finger" evidence="5">
    <location>
        <begin position="1335"/>
        <end position="1388"/>
    </location>
</feature>
<feature type="region of interest" description="Disordered" evidence="4">
    <location>
        <begin position="442"/>
        <end position="502"/>
    </location>
</feature>
<evidence type="ECO:0000256" key="4">
    <source>
        <dbReference type="SAM" id="MobiDB-lite"/>
    </source>
</evidence>
<proteinExistence type="predicted"/>
<feature type="repeat" description="WD" evidence="3">
    <location>
        <begin position="126"/>
        <end position="161"/>
    </location>
</feature>
<dbReference type="InterPro" id="IPR049566">
    <property type="entry name" value="WDR59_RTC1-like_RING_Znf"/>
</dbReference>
<keyword evidence="2" id="KW-0677">Repeat</keyword>
<dbReference type="PROSITE" id="PS00678">
    <property type="entry name" value="WD_REPEATS_1"/>
    <property type="match status" value="1"/>
</dbReference>
<dbReference type="PROSITE" id="PS50082">
    <property type="entry name" value="WD_REPEATS_2"/>
    <property type="match status" value="2"/>
</dbReference>
<dbReference type="Gene3D" id="3.10.110.10">
    <property type="entry name" value="Ubiquitin Conjugating Enzyme"/>
    <property type="match status" value="1"/>
</dbReference>
<organism evidence="6 7">
    <name type="scientific">Monosporascus cannonballus</name>
    <dbReference type="NCBI Taxonomy" id="155416"/>
    <lineage>
        <taxon>Eukaryota</taxon>
        <taxon>Fungi</taxon>
        <taxon>Dikarya</taxon>
        <taxon>Ascomycota</taxon>
        <taxon>Pezizomycotina</taxon>
        <taxon>Sordariomycetes</taxon>
        <taxon>Xylariomycetidae</taxon>
        <taxon>Xylariales</taxon>
        <taxon>Xylariales incertae sedis</taxon>
        <taxon>Monosporascus</taxon>
    </lineage>
</organism>
<dbReference type="SMART" id="SM00320">
    <property type="entry name" value="WD40"/>
    <property type="match status" value="4"/>
</dbReference>
<dbReference type="InterPro" id="IPR015943">
    <property type="entry name" value="WD40/YVTN_repeat-like_dom_sf"/>
</dbReference>
<dbReference type="Pfam" id="PF00400">
    <property type="entry name" value="WD40"/>
    <property type="match status" value="2"/>
</dbReference>
<feature type="compositionally biased region" description="Polar residues" evidence="4">
    <location>
        <begin position="1136"/>
        <end position="1154"/>
    </location>
</feature>